<protein>
    <submittedName>
        <fullName evidence="2">Uncharacterized protein</fullName>
    </submittedName>
</protein>
<dbReference type="Proteomes" id="UP000242864">
    <property type="component" value="Chromosome"/>
</dbReference>
<reference evidence="2 3" key="1">
    <citation type="submission" date="2017-04" db="EMBL/GenBank/DDBJ databases">
        <authorList>
            <person name="Veseli I.A."/>
            <person name="Tang C."/>
            <person name="Pombert J.-F."/>
        </authorList>
    </citation>
    <scope>NUCLEOTIDE SEQUENCE [LARGE SCALE GENOMIC DNA]</scope>
    <source>
        <strain evidence="2 3">ATCC 700373</strain>
    </source>
</reference>
<sequence length="80" mass="9434">MRQNVGASSLIRCDKDGARDQHNKRKFYGVSSQQHQYLFHDFAFFIAAISIFNHTIFTMRSRCDIALNLYTHIFILQCIY</sequence>
<organism evidence="2 3">
    <name type="scientific">Staphylococcus lutrae</name>
    <dbReference type="NCBI Taxonomy" id="155085"/>
    <lineage>
        <taxon>Bacteria</taxon>
        <taxon>Bacillati</taxon>
        <taxon>Bacillota</taxon>
        <taxon>Bacilli</taxon>
        <taxon>Bacillales</taxon>
        <taxon>Staphylococcaceae</taxon>
        <taxon>Staphylococcus</taxon>
    </lineage>
</organism>
<feature type="transmembrane region" description="Helical" evidence="1">
    <location>
        <begin position="37"/>
        <end position="57"/>
    </location>
</feature>
<keyword evidence="1" id="KW-0472">Membrane</keyword>
<evidence type="ECO:0000256" key="1">
    <source>
        <dbReference type="SAM" id="Phobius"/>
    </source>
</evidence>
<dbReference type="KEGG" id="slz:B5P37_11460"/>
<keyword evidence="1" id="KW-1133">Transmembrane helix</keyword>
<keyword evidence="1" id="KW-0812">Transmembrane</keyword>
<dbReference type="AlphaFoldDB" id="A0AAC9RVJ5"/>
<accession>A0AAC9RVJ5</accession>
<keyword evidence="3" id="KW-1185">Reference proteome</keyword>
<proteinExistence type="predicted"/>
<evidence type="ECO:0000313" key="3">
    <source>
        <dbReference type="Proteomes" id="UP000242864"/>
    </source>
</evidence>
<gene>
    <name evidence="2" type="ORF">B5P37_11460</name>
</gene>
<name>A0AAC9RVJ5_9STAP</name>
<dbReference type="EMBL" id="CP020773">
    <property type="protein sequence ID" value="ARJ51890.1"/>
    <property type="molecule type" value="Genomic_DNA"/>
</dbReference>
<evidence type="ECO:0000313" key="2">
    <source>
        <dbReference type="EMBL" id="ARJ51890.1"/>
    </source>
</evidence>